<dbReference type="RefSeq" id="WP_146413634.1">
    <property type="nucleotide sequence ID" value="NZ_SJPZ01000001.1"/>
</dbReference>
<dbReference type="PIRSF" id="PIRSF004749">
    <property type="entry name" value="Pep_def"/>
    <property type="match status" value="1"/>
</dbReference>
<name>A0A5C6G1X7_9PLAN</name>
<dbReference type="InterPro" id="IPR023635">
    <property type="entry name" value="Peptide_deformylase"/>
</dbReference>
<dbReference type="GO" id="GO:0046872">
    <property type="term" value="F:metal ion binding"/>
    <property type="evidence" value="ECO:0007669"/>
    <property type="project" value="UniProtKB-KW"/>
</dbReference>
<dbReference type="Pfam" id="PF01327">
    <property type="entry name" value="Pep_deformylase"/>
    <property type="match status" value="1"/>
</dbReference>
<feature type="binding site" evidence="2">
    <location>
        <position position="92"/>
    </location>
    <ligand>
        <name>Fe cation</name>
        <dbReference type="ChEBI" id="CHEBI:24875"/>
    </ligand>
</feature>
<dbReference type="Gene3D" id="3.90.45.10">
    <property type="entry name" value="Peptide deformylase"/>
    <property type="match status" value="1"/>
</dbReference>
<protein>
    <recommendedName>
        <fullName evidence="2">Peptide deformylase</fullName>
        <shortName evidence="2">PDF</shortName>
        <ecNumber evidence="2">3.5.1.88</ecNumber>
    </recommendedName>
    <alternativeName>
        <fullName evidence="2">Polypeptide deformylase</fullName>
    </alternativeName>
</protein>
<evidence type="ECO:0000313" key="4">
    <source>
        <dbReference type="Proteomes" id="UP000316476"/>
    </source>
</evidence>
<comment type="caution">
    <text evidence="3">The sequence shown here is derived from an EMBL/GenBank/DDBJ whole genome shotgun (WGS) entry which is preliminary data.</text>
</comment>
<dbReference type="PANTHER" id="PTHR10458:SF22">
    <property type="entry name" value="PEPTIDE DEFORMYLASE"/>
    <property type="match status" value="1"/>
</dbReference>
<dbReference type="NCBIfam" id="NF001159">
    <property type="entry name" value="PRK00150.1-3"/>
    <property type="match status" value="1"/>
</dbReference>
<dbReference type="PRINTS" id="PR01576">
    <property type="entry name" value="PDEFORMYLASE"/>
</dbReference>
<dbReference type="CDD" id="cd00487">
    <property type="entry name" value="Pep_deformylase"/>
    <property type="match status" value="1"/>
</dbReference>
<comment type="similarity">
    <text evidence="1 2">Belongs to the polypeptide deformylase family.</text>
</comment>
<dbReference type="OrthoDB" id="9784988at2"/>
<feature type="binding site" evidence="2">
    <location>
        <position position="138"/>
    </location>
    <ligand>
        <name>Fe cation</name>
        <dbReference type="ChEBI" id="CHEBI:24875"/>
    </ligand>
</feature>
<dbReference type="Proteomes" id="UP000316476">
    <property type="component" value="Unassembled WGS sequence"/>
</dbReference>
<dbReference type="SUPFAM" id="SSF56420">
    <property type="entry name" value="Peptide deformylase"/>
    <property type="match status" value="1"/>
</dbReference>
<accession>A0A5C6G1X7</accession>
<dbReference type="PANTHER" id="PTHR10458">
    <property type="entry name" value="PEPTIDE DEFORMYLASE"/>
    <property type="match status" value="1"/>
</dbReference>
<evidence type="ECO:0000313" key="3">
    <source>
        <dbReference type="EMBL" id="TWU67173.1"/>
    </source>
</evidence>
<dbReference type="GO" id="GO:0042586">
    <property type="term" value="F:peptide deformylase activity"/>
    <property type="evidence" value="ECO:0007669"/>
    <property type="project" value="UniProtKB-UniRule"/>
</dbReference>
<comment type="cofactor">
    <cofactor evidence="2">
        <name>Fe(2+)</name>
        <dbReference type="ChEBI" id="CHEBI:29033"/>
    </cofactor>
    <text evidence="2">Binds 1 Fe(2+) ion.</text>
</comment>
<reference evidence="3 4" key="1">
    <citation type="submission" date="2019-02" db="EMBL/GenBank/DDBJ databases">
        <title>Deep-cultivation of Planctomycetes and their phenomic and genomic characterization uncovers novel biology.</title>
        <authorList>
            <person name="Wiegand S."/>
            <person name="Jogler M."/>
            <person name="Boedeker C."/>
            <person name="Pinto D."/>
            <person name="Vollmers J."/>
            <person name="Rivas-Marin E."/>
            <person name="Kohn T."/>
            <person name="Peeters S.H."/>
            <person name="Heuer A."/>
            <person name="Rast P."/>
            <person name="Oberbeckmann S."/>
            <person name="Bunk B."/>
            <person name="Jeske O."/>
            <person name="Meyerdierks A."/>
            <person name="Storesund J.E."/>
            <person name="Kallscheuer N."/>
            <person name="Luecker S."/>
            <person name="Lage O.M."/>
            <person name="Pohl T."/>
            <person name="Merkel B.J."/>
            <person name="Hornburger P."/>
            <person name="Mueller R.-W."/>
            <person name="Bruemmer F."/>
            <person name="Labrenz M."/>
            <person name="Spormann A.M."/>
            <person name="Op Den Camp H."/>
            <person name="Overmann J."/>
            <person name="Amann R."/>
            <person name="Jetten M.S.M."/>
            <person name="Mascher T."/>
            <person name="Medema M.H."/>
            <person name="Devos D.P."/>
            <person name="Kaster A.-K."/>
            <person name="Ovreas L."/>
            <person name="Rohde M."/>
            <person name="Galperin M.Y."/>
            <person name="Jogler C."/>
        </authorList>
    </citation>
    <scope>NUCLEOTIDE SEQUENCE [LARGE SCALE GENOMIC DNA]</scope>
    <source>
        <strain evidence="3 4">V7</strain>
    </source>
</reference>
<keyword evidence="2" id="KW-0648">Protein biosynthesis</keyword>
<proteinExistence type="inferred from homology"/>
<comment type="catalytic activity">
    <reaction evidence="2">
        <text>N-terminal N-formyl-L-methionyl-[peptide] + H2O = N-terminal L-methionyl-[peptide] + formate</text>
        <dbReference type="Rhea" id="RHEA:24420"/>
        <dbReference type="Rhea" id="RHEA-COMP:10639"/>
        <dbReference type="Rhea" id="RHEA-COMP:10640"/>
        <dbReference type="ChEBI" id="CHEBI:15377"/>
        <dbReference type="ChEBI" id="CHEBI:15740"/>
        <dbReference type="ChEBI" id="CHEBI:49298"/>
        <dbReference type="ChEBI" id="CHEBI:64731"/>
        <dbReference type="EC" id="3.5.1.88"/>
    </reaction>
</comment>
<dbReference type="HAMAP" id="MF_00163">
    <property type="entry name" value="Pep_deformylase"/>
    <property type="match status" value="1"/>
</dbReference>
<dbReference type="AlphaFoldDB" id="A0A5C6G1X7"/>
<dbReference type="NCBIfam" id="TIGR00079">
    <property type="entry name" value="pept_deformyl"/>
    <property type="match status" value="1"/>
</dbReference>
<evidence type="ECO:0000256" key="1">
    <source>
        <dbReference type="ARBA" id="ARBA00010759"/>
    </source>
</evidence>
<dbReference type="InterPro" id="IPR036821">
    <property type="entry name" value="Peptide_deformylase_sf"/>
</dbReference>
<dbReference type="EC" id="3.5.1.88" evidence="2"/>
<keyword evidence="2" id="KW-0408">Iron</keyword>
<keyword evidence="2" id="KW-0479">Metal-binding</keyword>
<sequence length="194" mass="21769">MPLEVIKYPHPTLRYESKPIRRVDAELKSIVAEMLDLMYESEGVGLAANQVDLPLRLFVCNPTGVRGEGEELVVINPVISKPRGTESGQEGCLSLPGMYGQVKRSKTIRLSAFDLQGNEIDRVLDGFFARVVQHENDHLNGVLFFDRMPEQATKELMPALDEFQADHLSRQRSGSLPSDEKLVEALSAWEKKYA</sequence>
<keyword evidence="2 3" id="KW-0378">Hydrolase</keyword>
<feature type="active site" evidence="2">
    <location>
        <position position="135"/>
    </location>
</feature>
<dbReference type="GO" id="GO:0006412">
    <property type="term" value="P:translation"/>
    <property type="evidence" value="ECO:0007669"/>
    <property type="project" value="UniProtKB-UniRule"/>
</dbReference>
<dbReference type="EMBL" id="SJPZ01000001">
    <property type="protein sequence ID" value="TWU67173.1"/>
    <property type="molecule type" value="Genomic_DNA"/>
</dbReference>
<evidence type="ECO:0000256" key="2">
    <source>
        <dbReference type="HAMAP-Rule" id="MF_00163"/>
    </source>
</evidence>
<feature type="binding site" evidence="2">
    <location>
        <position position="134"/>
    </location>
    <ligand>
        <name>Fe cation</name>
        <dbReference type="ChEBI" id="CHEBI:24875"/>
    </ligand>
</feature>
<organism evidence="3 4">
    <name type="scientific">Crateriforma conspicua</name>
    <dbReference type="NCBI Taxonomy" id="2527996"/>
    <lineage>
        <taxon>Bacteria</taxon>
        <taxon>Pseudomonadati</taxon>
        <taxon>Planctomycetota</taxon>
        <taxon>Planctomycetia</taxon>
        <taxon>Planctomycetales</taxon>
        <taxon>Planctomycetaceae</taxon>
        <taxon>Crateriforma</taxon>
    </lineage>
</organism>
<comment type="function">
    <text evidence="2">Removes the formyl group from the N-terminal Met of newly synthesized proteins. Requires at least a dipeptide for an efficient rate of reaction. N-terminal L-methionine is a prerequisite for activity but the enzyme has broad specificity at other positions.</text>
</comment>
<gene>
    <name evidence="2 3" type="primary">def</name>
    <name evidence="3" type="ORF">V7x_27460</name>
</gene>